<evidence type="ECO:0000256" key="7">
    <source>
        <dbReference type="PIRSR" id="PIRSR625650-2"/>
    </source>
</evidence>
<evidence type="ECO:0000256" key="6">
    <source>
        <dbReference type="PIRSR" id="PIRSR625650-1"/>
    </source>
</evidence>
<dbReference type="SUPFAM" id="SSF55103">
    <property type="entry name" value="FAD-linked oxidases, C-terminal domain"/>
    <property type="match status" value="1"/>
</dbReference>
<keyword evidence="10" id="KW-0443">Lipid metabolism</keyword>
<dbReference type="Proteomes" id="UP000266196">
    <property type="component" value="Unassembled WGS sequence"/>
</dbReference>
<dbReference type="InterPro" id="IPR016169">
    <property type="entry name" value="FAD-bd_PCMH_sub2"/>
</dbReference>
<dbReference type="PANTHER" id="PTHR46568:SF1">
    <property type="entry name" value="ALKYLDIHYDROXYACETONEPHOSPHATE SYNTHASE, PEROXISOMAL"/>
    <property type="match status" value="1"/>
</dbReference>
<feature type="binding site" evidence="8">
    <location>
        <begin position="331"/>
        <end position="334"/>
    </location>
    <ligand>
        <name>FAD</name>
        <dbReference type="ChEBI" id="CHEBI:57692"/>
    </ligand>
</feature>
<dbReference type="GO" id="GO:0071949">
    <property type="term" value="F:FAD binding"/>
    <property type="evidence" value="ECO:0007669"/>
    <property type="project" value="InterPro"/>
</dbReference>
<feature type="binding site" evidence="8">
    <location>
        <begin position="383"/>
        <end position="389"/>
    </location>
    <ligand>
        <name>FAD</name>
        <dbReference type="ChEBI" id="CHEBI:57692"/>
    </ligand>
</feature>
<comment type="catalytic activity">
    <reaction evidence="10">
        <text>a long chain fatty alcohol + a 1-acylglycerone 3-phosphate = a 1-O-alkylglycerone 3-phosphate + a long-chain fatty acid + H(+)</text>
        <dbReference type="Rhea" id="RHEA:36171"/>
        <dbReference type="ChEBI" id="CHEBI:15378"/>
        <dbReference type="ChEBI" id="CHEBI:17135"/>
        <dbReference type="ChEBI" id="CHEBI:57534"/>
        <dbReference type="ChEBI" id="CHEBI:57560"/>
        <dbReference type="ChEBI" id="CHEBI:73315"/>
        <dbReference type="EC" id="2.5.1.26"/>
    </reaction>
</comment>
<sequence>MEICASTNKSFKIQKKTHAMRRSVDDMLAYGDSKYIRQVERSVALQAAEDAEATFSPRINPQSKKVLYMTGERCRTTYGCLLGLKTQMTVSLAFTFQPVINRKSKALAAKHGKGGGGGGVFDRLDRHADERLFKLMQSQITSADANVRHADLVKVGRDDIQIKSLLHQYPDVCRVAHCIMRPSIELSRKIMVVFVSSAPCLLRARRHQRPGYEEIFPAARVLPALRAWAESKVGLDVNRQAPRNAVPPSIKEGSEVMNVAFLEAMDALHIPVNVDAVARVRHSHGQTCGEVYRLRTCAVFDRVPDAVIVATSHNLVEQIVAAAVQHNVVATKASGMKKNVYGNIEDLVVNMTMVTAAGTLTRSCNVPRVAMGPDTLHLAMGSEGLFGVVTRVTFRIRPSPDHQVYDSILFPTMDDGIRAMYDITRAGCVPASIRLLDNTQIKGFDVNTMVGMTLLFEGSKETADRDQRAIHAIAATHGGMVGGADNGKRGYFLTYVIAYIRDFVMNYYFLCDSFETAVPWSNVPAFIAGVRAEIEAVAASNRIEVKPIVMCRVTQVYETGACVYVYYGVNFFGVDDPLQLFFSIEQACVEVMLRHGAALSHHHGIGKHRKKWLPHVISTPSLRMIQGIKHAIDPTNVFATNNIIDT</sequence>
<dbReference type="GO" id="GO:0008611">
    <property type="term" value="P:ether lipid biosynthetic process"/>
    <property type="evidence" value="ECO:0007669"/>
    <property type="project" value="UniProtKB-UniPathway"/>
</dbReference>
<dbReference type="InterPro" id="IPR016166">
    <property type="entry name" value="FAD-bd_PCMH"/>
</dbReference>
<comment type="pathway">
    <text evidence="1 10">Glycerolipid metabolism; ether lipid biosynthesis.</text>
</comment>
<dbReference type="InterPro" id="IPR036318">
    <property type="entry name" value="FAD-bd_PCMH-like_sf"/>
</dbReference>
<evidence type="ECO:0000256" key="10">
    <source>
        <dbReference type="RuleBase" id="RU363113"/>
    </source>
</evidence>
<evidence type="ECO:0000256" key="4">
    <source>
        <dbReference type="ARBA" id="ARBA00022630"/>
    </source>
</evidence>
<dbReference type="VEuPathDB" id="FungiDB:H257_10416"/>
<dbReference type="GO" id="GO:0008609">
    <property type="term" value="F:alkylglycerone-phosphate synthase activity"/>
    <property type="evidence" value="ECO:0007669"/>
    <property type="project" value="UniProtKB-EC"/>
</dbReference>
<dbReference type="EMBL" id="QUTE01009578">
    <property type="protein sequence ID" value="RHZ18086.1"/>
    <property type="molecule type" value="Genomic_DNA"/>
</dbReference>
<evidence type="ECO:0000256" key="8">
    <source>
        <dbReference type="PIRSR" id="PIRSR625650-3"/>
    </source>
</evidence>
<evidence type="ECO:0000256" key="1">
    <source>
        <dbReference type="ARBA" id="ARBA00004670"/>
    </source>
</evidence>
<dbReference type="Gene3D" id="3.30.300.330">
    <property type="match status" value="1"/>
</dbReference>
<comment type="function">
    <text evidence="10">Catalyzes the exchange of an acyl for a long-chain alkyl group and the formation of the ether bond in the biosynthesis of ether phospholipids.</text>
</comment>
<organism evidence="12 13">
    <name type="scientific">Aphanomyces astaci</name>
    <name type="common">Crayfish plague agent</name>
    <dbReference type="NCBI Taxonomy" id="112090"/>
    <lineage>
        <taxon>Eukaryota</taxon>
        <taxon>Sar</taxon>
        <taxon>Stramenopiles</taxon>
        <taxon>Oomycota</taxon>
        <taxon>Saprolegniomycetes</taxon>
        <taxon>Saprolegniales</taxon>
        <taxon>Verrucalvaceae</taxon>
        <taxon>Aphanomyces</taxon>
    </lineage>
</organism>
<name>A0A397F787_APHAT</name>
<comment type="subunit">
    <text evidence="10">Homodimer.</text>
</comment>
<dbReference type="Gene3D" id="3.30.70.3450">
    <property type="match status" value="2"/>
</dbReference>
<comment type="similarity">
    <text evidence="2 10">Belongs to the FAD-binding oxidoreductase/transferase type 4 family.</text>
</comment>
<protein>
    <recommendedName>
        <fullName evidence="3 10">Alkylglycerone-phosphate synthase</fullName>
        <shortName evidence="10">Alkyl-DHAP synthase</shortName>
        <ecNumber evidence="3 10">2.5.1.26</ecNumber>
    </recommendedName>
</protein>
<dbReference type="PANTHER" id="PTHR46568">
    <property type="entry name" value="ALKYLDIHYDROXYACETONEPHOSPHATE SYNTHASE, PEROXISOMAL"/>
    <property type="match status" value="1"/>
</dbReference>
<comment type="subcellular location">
    <subcellularLocation>
        <location evidence="10">Peroxisome</location>
    </subcellularLocation>
</comment>
<evidence type="ECO:0000256" key="3">
    <source>
        <dbReference type="ARBA" id="ARBA00012385"/>
    </source>
</evidence>
<feature type="site" description="Important for enzyme activity" evidence="9">
    <location>
        <position position="434"/>
    </location>
</feature>
<dbReference type="GO" id="GO:0005777">
    <property type="term" value="C:peroxisome"/>
    <property type="evidence" value="ECO:0007669"/>
    <property type="project" value="UniProtKB-SubCell"/>
</dbReference>
<dbReference type="InterPro" id="IPR025650">
    <property type="entry name" value="Alkyl-DHAP_Synthase"/>
</dbReference>
<reference evidence="12 13" key="1">
    <citation type="submission" date="2018-08" db="EMBL/GenBank/DDBJ databases">
        <title>Aphanomyces genome sequencing and annotation.</title>
        <authorList>
            <person name="Minardi D."/>
            <person name="Oidtmann B."/>
            <person name="Van Der Giezen M."/>
            <person name="Studholme D.J."/>
        </authorList>
    </citation>
    <scope>NUCLEOTIDE SEQUENCE [LARGE SCALE GENOMIC DNA]</scope>
    <source>
        <strain evidence="12 13">197901</strain>
    </source>
</reference>
<evidence type="ECO:0000256" key="9">
    <source>
        <dbReference type="PIRSR" id="PIRSR625650-4"/>
    </source>
</evidence>
<dbReference type="AlphaFoldDB" id="A0A397F787"/>
<keyword evidence="4 10" id="KW-0285">Flavoprotein</keyword>
<dbReference type="PROSITE" id="PS51387">
    <property type="entry name" value="FAD_PCMH"/>
    <property type="match status" value="1"/>
</dbReference>
<evidence type="ECO:0000256" key="2">
    <source>
        <dbReference type="ARBA" id="ARBA00008000"/>
    </source>
</evidence>
<evidence type="ECO:0000256" key="5">
    <source>
        <dbReference type="ARBA" id="ARBA00022827"/>
    </source>
</evidence>
<dbReference type="UniPathway" id="UPA00781"/>
<feature type="domain" description="FAD-binding PCMH-type" evidence="11">
    <location>
        <begin position="205"/>
        <end position="399"/>
    </location>
</feature>
<keyword evidence="10" id="KW-0444">Lipid biosynthesis</keyword>
<keyword evidence="10" id="KW-0808">Transferase</keyword>
<dbReference type="InterPro" id="IPR016171">
    <property type="entry name" value="Vanillyl_alc_oxidase_C-sub2"/>
</dbReference>
<dbReference type="Gene3D" id="1.10.45.10">
    <property type="entry name" value="Vanillyl-alcohol Oxidase, Chain A, domain 4"/>
    <property type="match status" value="1"/>
</dbReference>
<dbReference type="VEuPathDB" id="FungiDB:H257_10417"/>
<evidence type="ECO:0000313" key="13">
    <source>
        <dbReference type="Proteomes" id="UP000266196"/>
    </source>
</evidence>
<dbReference type="EC" id="2.5.1.26" evidence="3 10"/>
<proteinExistence type="inferred from homology"/>
<comment type="caution">
    <text evidence="12">The sequence shown here is derived from an EMBL/GenBank/DDBJ whole genome shotgun (WGS) entry which is preliminary data.</text>
</comment>
<feature type="active site" description="Proton donor/acceptor" evidence="6">
    <location>
        <position position="564"/>
    </location>
</feature>
<dbReference type="SUPFAM" id="SSF56176">
    <property type="entry name" value="FAD-binding/transporter-associated domain-like"/>
    <property type="match status" value="1"/>
</dbReference>
<dbReference type="Gene3D" id="3.30.465.10">
    <property type="match status" value="1"/>
</dbReference>
<evidence type="ECO:0000313" key="12">
    <source>
        <dbReference type="EMBL" id="RHZ18086.1"/>
    </source>
</evidence>
<accession>A0A397F787</accession>
<dbReference type="Pfam" id="PF02913">
    <property type="entry name" value="FAD-oxidase_C"/>
    <property type="match status" value="1"/>
</dbReference>
<comment type="cofactor">
    <cofactor evidence="8 10">
        <name>FAD</name>
        <dbReference type="ChEBI" id="CHEBI:57692"/>
    </cofactor>
</comment>
<gene>
    <name evidence="12" type="ORF">DYB31_001865</name>
</gene>
<feature type="binding site" evidence="7">
    <location>
        <position position="501"/>
    </location>
    <ligand>
        <name>substrate</name>
    </ligand>
</feature>
<dbReference type="InterPro" id="IPR004113">
    <property type="entry name" value="FAD-bd_oxidored_4_C"/>
</dbReference>
<keyword evidence="10" id="KW-0576">Peroxisome</keyword>
<dbReference type="InterPro" id="IPR016164">
    <property type="entry name" value="FAD-linked_Oxase-like_C"/>
</dbReference>
<evidence type="ECO:0000259" key="11">
    <source>
        <dbReference type="PROSITE" id="PS51387"/>
    </source>
</evidence>
<keyword evidence="5 8" id="KW-0274">FAD</keyword>